<dbReference type="Pfam" id="PF04463">
    <property type="entry name" value="2-thiour_desulf"/>
    <property type="match status" value="1"/>
</dbReference>
<sequence length="167" mass="17631">MEKVLVSSCLMGNKVRYNASCLSISEADLEWLKSNLELIIFCPEVSAGLPTPRPPAEIIAGKGIDVLDGLASVIGDDGTDVTAQFVAGAEHALKLCQKQQIKYAVLAEGSPSCGSSNIYDGTFSGTKIDGSGVTATLLEKNGIKVFSQHTIADLRTTLDHTKTKSDT</sequence>
<dbReference type="Proteomes" id="UP000326789">
    <property type="component" value="Unassembled WGS sequence"/>
</dbReference>
<protein>
    <submittedName>
        <fullName evidence="1">DUF523 domain-containing protein</fullName>
    </submittedName>
</protein>
<reference evidence="1 2" key="1">
    <citation type="submission" date="2019-09" db="EMBL/GenBank/DDBJ databases">
        <title>Whole genome sequence of Vibrio fortis.</title>
        <authorList>
            <person name="Das S.K."/>
        </authorList>
    </citation>
    <scope>NUCLEOTIDE SEQUENCE [LARGE SCALE GENOMIC DNA]</scope>
    <source>
        <strain evidence="1 2">AN60</strain>
    </source>
</reference>
<dbReference type="EMBL" id="VWSE01000010">
    <property type="protein sequence ID" value="KAB0285270.1"/>
    <property type="molecule type" value="Genomic_DNA"/>
</dbReference>
<organism evidence="1 2">
    <name type="scientific">Vibrio fortis</name>
    <dbReference type="NCBI Taxonomy" id="212667"/>
    <lineage>
        <taxon>Bacteria</taxon>
        <taxon>Pseudomonadati</taxon>
        <taxon>Pseudomonadota</taxon>
        <taxon>Gammaproteobacteria</taxon>
        <taxon>Vibrionales</taxon>
        <taxon>Vibrionaceae</taxon>
        <taxon>Vibrio</taxon>
    </lineage>
</organism>
<evidence type="ECO:0000313" key="1">
    <source>
        <dbReference type="EMBL" id="KAB0285270.1"/>
    </source>
</evidence>
<evidence type="ECO:0000313" key="2">
    <source>
        <dbReference type="Proteomes" id="UP000326789"/>
    </source>
</evidence>
<accession>A0A5N3QTN4</accession>
<gene>
    <name evidence="1" type="ORF">F2P58_22325</name>
</gene>
<dbReference type="InterPro" id="IPR007553">
    <property type="entry name" value="2-thiour_desulf"/>
</dbReference>
<comment type="caution">
    <text evidence="1">The sequence shown here is derived from an EMBL/GenBank/DDBJ whole genome shotgun (WGS) entry which is preliminary data.</text>
</comment>
<proteinExistence type="predicted"/>
<dbReference type="AlphaFoldDB" id="A0A5N3QTN4"/>
<dbReference type="RefSeq" id="WP_150872983.1">
    <property type="nucleotide sequence ID" value="NZ_VWSE01000010.1"/>
</dbReference>
<name>A0A5N3QTN4_9VIBR</name>
<dbReference type="PANTHER" id="PTHR30087:SF1">
    <property type="entry name" value="HYPOTHETICAL CYTOSOLIC PROTEIN"/>
    <property type="match status" value="1"/>
</dbReference>
<dbReference type="PANTHER" id="PTHR30087">
    <property type="entry name" value="INNER MEMBRANE PROTEIN"/>
    <property type="match status" value="1"/>
</dbReference>